<protein>
    <submittedName>
        <fullName evidence="1">Uncharacterized protein</fullName>
    </submittedName>
</protein>
<accession>A0A1G6N9B1</accession>
<organism evidence="1 2">
    <name type="scientific">Halanaerobium congolense</name>
    <dbReference type="NCBI Taxonomy" id="54121"/>
    <lineage>
        <taxon>Bacteria</taxon>
        <taxon>Bacillati</taxon>
        <taxon>Bacillota</taxon>
        <taxon>Clostridia</taxon>
        <taxon>Halanaerobiales</taxon>
        <taxon>Halanaerobiaceae</taxon>
        <taxon>Halanaerobium</taxon>
    </lineage>
</organism>
<dbReference type="EMBL" id="FMYT01000011">
    <property type="protein sequence ID" value="SDC64450.1"/>
    <property type="molecule type" value="Genomic_DNA"/>
</dbReference>
<evidence type="ECO:0000313" key="2">
    <source>
        <dbReference type="Proteomes" id="UP000324896"/>
    </source>
</evidence>
<proteinExistence type="predicted"/>
<dbReference type="AlphaFoldDB" id="A0A1G6N9B1"/>
<name>A0A1G6N9B1_9FIRM</name>
<reference evidence="1 2" key="1">
    <citation type="submission" date="2016-10" db="EMBL/GenBank/DDBJ databases">
        <authorList>
            <person name="Varghese N."/>
            <person name="Submissions S."/>
        </authorList>
    </citation>
    <scope>NUCLEOTIDE SEQUENCE [LARGE SCALE GENOMIC DNA]</scope>
    <source>
        <strain evidence="1 2">WG10</strain>
    </source>
</reference>
<gene>
    <name evidence="1" type="ORF">SAMN04488597_1119</name>
</gene>
<dbReference type="RefSeq" id="WP_149796782.1">
    <property type="nucleotide sequence ID" value="NZ_FMYT01000011.1"/>
</dbReference>
<dbReference type="Proteomes" id="UP000324896">
    <property type="component" value="Unassembled WGS sequence"/>
</dbReference>
<evidence type="ECO:0000313" key="1">
    <source>
        <dbReference type="EMBL" id="SDC64450.1"/>
    </source>
</evidence>
<sequence length="233" mass="27028">MFYEKERKMVPHIIEGLKNVFSINKKIAIAEELTVSSRIIDLVFLTIENEDLLDEEIINKLKRLNSSEQYILSLMSEYGDFSIQKIASDTFSDYYNIKNDYIELFLKLNLIEQLSRYRFKVIEPLINSIGELYAVEAKLSRWKEAIAQAEDTKKFADYSYVAMDAEFANEKKNAIISHFTEKNIGLILVDEDGSLSTAVNTKKVNSKNKTESRLQQLKALQDFNTNKKWKVLN</sequence>